<dbReference type="InterPro" id="IPR012910">
    <property type="entry name" value="Plug_dom"/>
</dbReference>
<dbReference type="InterPro" id="IPR036942">
    <property type="entry name" value="Beta-barrel_TonB_sf"/>
</dbReference>
<dbReference type="Gene3D" id="2.40.170.20">
    <property type="entry name" value="TonB-dependent receptor, beta-barrel domain"/>
    <property type="match status" value="1"/>
</dbReference>
<name>A0ABT8LF02_9BACT</name>
<keyword evidence="6 7" id="KW-0998">Cell outer membrane</keyword>
<accession>A0ABT8LF02</accession>
<evidence type="ECO:0000256" key="3">
    <source>
        <dbReference type="ARBA" id="ARBA00022452"/>
    </source>
</evidence>
<evidence type="ECO:0000313" key="10">
    <source>
        <dbReference type="Proteomes" id="UP001172083"/>
    </source>
</evidence>
<dbReference type="SUPFAM" id="SSF49464">
    <property type="entry name" value="Carboxypeptidase regulatory domain-like"/>
    <property type="match status" value="1"/>
</dbReference>
<proteinExistence type="inferred from homology"/>
<evidence type="ECO:0000313" key="9">
    <source>
        <dbReference type="EMBL" id="MDN5216158.1"/>
    </source>
</evidence>
<evidence type="ECO:0000256" key="4">
    <source>
        <dbReference type="ARBA" id="ARBA00022692"/>
    </source>
</evidence>
<protein>
    <submittedName>
        <fullName evidence="9">TonB-dependent receptor</fullName>
    </submittedName>
</protein>
<evidence type="ECO:0000256" key="2">
    <source>
        <dbReference type="ARBA" id="ARBA00022448"/>
    </source>
</evidence>
<keyword evidence="9" id="KW-0675">Receptor</keyword>
<reference evidence="9" key="1">
    <citation type="submission" date="2023-06" db="EMBL/GenBank/DDBJ databases">
        <title>Genomic of Agaribacillus aureum.</title>
        <authorList>
            <person name="Wang G."/>
        </authorList>
    </citation>
    <scope>NUCLEOTIDE SEQUENCE</scope>
    <source>
        <strain evidence="9">BMA12</strain>
    </source>
</reference>
<keyword evidence="4 7" id="KW-0812">Transmembrane</keyword>
<sequence length="881" mass="99974">MKQSFLALTTLVLMFSGVVFSVCGQEDLLKKVVRLEKTHGKVEALLKEIGQKGNFVFSYSPHVIQADKEITLSTDEQRVSAFLEEICQSYAVQYFQRGNKIIIAKKKKPINNQQKATLNGYIREAGSGEALIGATVQVRAADGPDHHELLTGVVTNAYGFYSITLPVGAYKFVFSFIGYEPVEEMLFLEENTSLKIELKEATGLLQEVVVEASPEEYEDENVRSTDLGKTHLNIQEIKQIPALIGEVDVVKAIQLLPGVQVQGEGSTNFFVRGGAADQNLILLDEAPVYNASHLMGFFSVFNPDAIKNMQFYRGSIPAAYGGRLSSLLDIRMKEGNLKNFSVSGGIGLTSSRLTIEGPIKKEKSSFIISARRTYADLFLKFSRDEFTRNSALYFYDLNAKFNYKIDEKNKIYLSGYFGRDLNKFKTLQYVIDWGNATGTMRWNHLFNERLFSNTTLIYSRYDYLIDLSNEGTPFNWRSEIKDHTLKMDFSYYVNPDNLLGFGFSTTYHRFRPGESKDAVNGGVPRSNALEHAAYISNEQHIGDKLSLEYGLRYALFQLIGPTSVISYDENYLPVGTEEFEKGEIYKTFRGLEPRVSARYLLSGNSAVKVSYNRQRQYMQLLSNLALGLNAFDIWLPSSAQTPPQTSDAFSVGYFLNPGKNLYEFSVEGYYRILKNQIDYKDHGQLIMNPFLEGELRRGEARAYGIELMLRKREGRFTGWLSYTLSKAKRKIPGINNGQYYPANYDQPHSFSLVGNYKLSKRWGVSANFVYATGRPVTLPVETFRYEDFIVPVYGNRNSGRMPDYHRLDLAATLYPKEKPNRVNHSSWTFSLYNAYARYNAAAVFVSNELEDIDLVKDPDKSAFHKLSIFGIVPSITYNFKF</sequence>
<dbReference type="RefSeq" id="WP_346761496.1">
    <property type="nucleotide sequence ID" value="NZ_JAUJEB010000008.1"/>
</dbReference>
<dbReference type="Pfam" id="PF13715">
    <property type="entry name" value="CarbopepD_reg_2"/>
    <property type="match status" value="1"/>
</dbReference>
<comment type="similarity">
    <text evidence="7">Belongs to the TonB-dependent receptor family.</text>
</comment>
<dbReference type="Pfam" id="PF07715">
    <property type="entry name" value="Plug"/>
    <property type="match status" value="1"/>
</dbReference>
<evidence type="ECO:0000256" key="6">
    <source>
        <dbReference type="ARBA" id="ARBA00023237"/>
    </source>
</evidence>
<keyword evidence="10" id="KW-1185">Reference proteome</keyword>
<dbReference type="EMBL" id="JAUJEB010000008">
    <property type="protein sequence ID" value="MDN5216158.1"/>
    <property type="molecule type" value="Genomic_DNA"/>
</dbReference>
<keyword evidence="5 7" id="KW-0472">Membrane</keyword>
<evidence type="ECO:0000259" key="8">
    <source>
        <dbReference type="Pfam" id="PF07715"/>
    </source>
</evidence>
<comment type="caution">
    <text evidence="9">The sequence shown here is derived from an EMBL/GenBank/DDBJ whole genome shotgun (WGS) entry which is preliminary data.</text>
</comment>
<dbReference type="InterPro" id="IPR037066">
    <property type="entry name" value="Plug_dom_sf"/>
</dbReference>
<evidence type="ECO:0000256" key="5">
    <source>
        <dbReference type="ARBA" id="ARBA00023136"/>
    </source>
</evidence>
<organism evidence="9 10">
    <name type="scientific">Agaribacillus aureus</name>
    <dbReference type="NCBI Taxonomy" id="3051825"/>
    <lineage>
        <taxon>Bacteria</taxon>
        <taxon>Pseudomonadati</taxon>
        <taxon>Bacteroidota</taxon>
        <taxon>Cytophagia</taxon>
        <taxon>Cytophagales</taxon>
        <taxon>Splendidivirgaceae</taxon>
        <taxon>Agaribacillus</taxon>
    </lineage>
</organism>
<dbReference type="Gene3D" id="2.170.130.10">
    <property type="entry name" value="TonB-dependent receptor, plug domain"/>
    <property type="match status" value="1"/>
</dbReference>
<evidence type="ECO:0000256" key="1">
    <source>
        <dbReference type="ARBA" id="ARBA00004571"/>
    </source>
</evidence>
<keyword evidence="2 7" id="KW-0813">Transport</keyword>
<dbReference type="Gene3D" id="2.60.40.1120">
    <property type="entry name" value="Carboxypeptidase-like, regulatory domain"/>
    <property type="match status" value="1"/>
</dbReference>
<dbReference type="InterPro" id="IPR039426">
    <property type="entry name" value="TonB-dep_rcpt-like"/>
</dbReference>
<dbReference type="PROSITE" id="PS52016">
    <property type="entry name" value="TONB_DEPENDENT_REC_3"/>
    <property type="match status" value="1"/>
</dbReference>
<feature type="domain" description="TonB-dependent receptor plug" evidence="8">
    <location>
        <begin position="245"/>
        <end position="322"/>
    </location>
</feature>
<gene>
    <name evidence="9" type="ORF">QQ020_29090</name>
</gene>
<dbReference type="SUPFAM" id="SSF56935">
    <property type="entry name" value="Porins"/>
    <property type="match status" value="1"/>
</dbReference>
<dbReference type="InterPro" id="IPR008969">
    <property type="entry name" value="CarboxyPept-like_regulatory"/>
</dbReference>
<comment type="subcellular location">
    <subcellularLocation>
        <location evidence="1 7">Cell outer membrane</location>
        <topology evidence="1 7">Multi-pass membrane protein</topology>
    </subcellularLocation>
</comment>
<dbReference type="Proteomes" id="UP001172083">
    <property type="component" value="Unassembled WGS sequence"/>
</dbReference>
<evidence type="ECO:0000256" key="7">
    <source>
        <dbReference type="PROSITE-ProRule" id="PRU01360"/>
    </source>
</evidence>
<keyword evidence="3 7" id="KW-1134">Transmembrane beta strand</keyword>